<evidence type="ECO:0000313" key="3">
    <source>
        <dbReference type="Proteomes" id="UP000634647"/>
    </source>
</evidence>
<organism evidence="2 3">
    <name type="scientific">Allgaiera indica</name>
    <dbReference type="NCBI Taxonomy" id="765699"/>
    <lineage>
        <taxon>Bacteria</taxon>
        <taxon>Pseudomonadati</taxon>
        <taxon>Pseudomonadota</taxon>
        <taxon>Alphaproteobacteria</taxon>
        <taxon>Rhodobacterales</taxon>
        <taxon>Paracoccaceae</taxon>
        <taxon>Allgaiera</taxon>
    </lineage>
</organism>
<evidence type="ECO:0000313" key="2">
    <source>
        <dbReference type="EMBL" id="GHE03799.1"/>
    </source>
</evidence>
<sequence>MKIDYHLGGIAAAGPPRGYTPGERACETELNHGLGGCRSGQKGSAARYPAAGRGAQRHSCPLGVNATDLLGPHPSLPMDARLVDGLWIAKAAKPHRSADATSLHLKDKIHD</sequence>
<dbReference type="AlphaFoldDB" id="A0AAN4USX0"/>
<gene>
    <name evidence="2" type="ORF">GCM10008024_28440</name>
</gene>
<feature type="region of interest" description="Disordered" evidence="1">
    <location>
        <begin position="36"/>
        <end position="56"/>
    </location>
</feature>
<name>A0AAN4USX0_9RHOB</name>
<evidence type="ECO:0000256" key="1">
    <source>
        <dbReference type="SAM" id="MobiDB-lite"/>
    </source>
</evidence>
<reference evidence="2" key="1">
    <citation type="journal article" date="2014" name="Int. J. Syst. Evol. Microbiol.">
        <title>Complete genome sequence of Corynebacterium casei LMG S-19264T (=DSM 44701T), isolated from a smear-ripened cheese.</title>
        <authorList>
            <consortium name="US DOE Joint Genome Institute (JGI-PGF)"/>
            <person name="Walter F."/>
            <person name="Albersmeier A."/>
            <person name="Kalinowski J."/>
            <person name="Ruckert C."/>
        </authorList>
    </citation>
    <scope>NUCLEOTIDE SEQUENCE</scope>
    <source>
        <strain evidence="2">CGMCC 1.10859</strain>
    </source>
</reference>
<accession>A0AAN4USX0</accession>
<dbReference type="EMBL" id="BNAB01000014">
    <property type="protein sequence ID" value="GHE03799.1"/>
    <property type="molecule type" value="Genomic_DNA"/>
</dbReference>
<reference evidence="2" key="2">
    <citation type="submission" date="2023-06" db="EMBL/GenBank/DDBJ databases">
        <authorList>
            <person name="Sun Q."/>
            <person name="Zhou Y."/>
        </authorList>
    </citation>
    <scope>NUCLEOTIDE SEQUENCE</scope>
    <source>
        <strain evidence="2">CGMCC 1.10859</strain>
    </source>
</reference>
<protein>
    <submittedName>
        <fullName evidence="2">Uncharacterized protein</fullName>
    </submittedName>
</protein>
<comment type="caution">
    <text evidence="2">The sequence shown here is derived from an EMBL/GenBank/DDBJ whole genome shotgun (WGS) entry which is preliminary data.</text>
</comment>
<dbReference type="Proteomes" id="UP000634647">
    <property type="component" value="Unassembled WGS sequence"/>
</dbReference>
<proteinExistence type="predicted"/>